<evidence type="ECO:0000259" key="10">
    <source>
        <dbReference type="Pfam" id="PF23598"/>
    </source>
</evidence>
<evidence type="ECO:0000256" key="6">
    <source>
        <dbReference type="ARBA" id="ARBA00023054"/>
    </source>
</evidence>
<keyword evidence="2" id="KW-0433">Leucine-rich repeat</keyword>
<feature type="domain" description="Disease resistance N-terminal" evidence="8">
    <location>
        <begin position="7"/>
        <end position="100"/>
    </location>
</feature>
<dbReference type="GO" id="GO:0002758">
    <property type="term" value="P:innate immune response-activating signaling pathway"/>
    <property type="evidence" value="ECO:0007669"/>
    <property type="project" value="UniProtKB-ARBA"/>
</dbReference>
<evidence type="ECO:0000259" key="9">
    <source>
        <dbReference type="Pfam" id="PF23559"/>
    </source>
</evidence>
<sequence length="903" mass="102295">MQFATGALGTLLPKLGKLLQDEYNLQKSVKKDIQFLTDELESTGAALRKIGDMPQEQLDEQVKIWAREVRELSYDMEDVVDTFLVQVQGADTTSRSSSKRFVRKMVKMFTKGTMRHHIAEEIKEIKERVTQLAARRDRCRVDDINPTTTTLIDPRLTALYTQASDLIGIDETREQVISRLFVGGKQQRIVSIVGFGGLGKTTLAKAVCDKIKNEFQCTALVTVSKNFDMKRVFMDILYELDRGKYGNIHTTMLELKQLVDLVKGFLNDKRYLIVIDDMWDITPWKILTCALSENNTGSRIIITTRIIDVAKHIGGFFELKPFTHENSKILFYRRIFESEDKCPSQFYEVSEKILSKCGGVPLAILTTSSLLADKLGDINEWHELCDSIGSGLGGSHDLDNMRNILYLSYYDLPSHLKTCLLYLSIFPEDYVFRRDRLIWRWIAEDFVCCGETDRSLFEVGENYFKQLCNRSLIQPYMDEFGLPRTCRMHDMVLDLIRSLSKEESFVTTTSGDTSMPSSRSNVRRLSLHSTICPAKGMPKLRSLSIFGGASVFDSMPSLSSFNLLRVLDLEGCNLTNRQGLRFLGDLLHLRYLSLLRTKYGGKLPDEVGKLQFLQILDLRGARITEVPTSLVRLRQLMCLYVGIHTRLPSGLRKIISLEMLSGAMDSTFIVEDLRHLTQLRQLQVGVLPNEEGRSDLNPVKALLESLGNLRKIKDLQIWGDYRAGVDLEGSLESRGSLRRLFICEASLLPTWINPASLSFLSILHITILQMGRGDIQVLGTLPALCYLYLDISSSIQIKERFPVSVDAFPCLRECTFSGFEIVPSILPAGAMARLETFQFSICLEDFVSGDFEDLAMDHLPSLRSVCVCINTHGIAEEVILRVEEMLKHKAAVHPNHPSIHIEK</sequence>
<keyword evidence="6" id="KW-0175">Coiled coil</keyword>
<dbReference type="Pfam" id="PF23598">
    <property type="entry name" value="LRR_14"/>
    <property type="match status" value="1"/>
</dbReference>
<keyword evidence="3" id="KW-0677">Repeat</keyword>
<dbReference type="SUPFAM" id="SSF52058">
    <property type="entry name" value="L domain-like"/>
    <property type="match status" value="1"/>
</dbReference>
<dbReference type="FunFam" id="1.10.10.10:FF:000322">
    <property type="entry name" value="Probable disease resistance protein At1g63360"/>
    <property type="match status" value="1"/>
</dbReference>
<dbReference type="OrthoDB" id="682957at2759"/>
<evidence type="ECO:0000256" key="5">
    <source>
        <dbReference type="ARBA" id="ARBA00022821"/>
    </source>
</evidence>
<dbReference type="InterPro" id="IPR002182">
    <property type="entry name" value="NB-ARC"/>
</dbReference>
<accession>A0A5J9UIY3</accession>
<dbReference type="EMBL" id="RWGY01000013">
    <property type="protein sequence ID" value="TVU23682.1"/>
    <property type="molecule type" value="Genomic_DNA"/>
</dbReference>
<dbReference type="Gene3D" id="3.40.50.300">
    <property type="entry name" value="P-loop containing nucleotide triphosphate hydrolases"/>
    <property type="match status" value="1"/>
</dbReference>
<dbReference type="Pfam" id="PF18052">
    <property type="entry name" value="Rx_N"/>
    <property type="match status" value="1"/>
</dbReference>
<dbReference type="InterPro" id="IPR032675">
    <property type="entry name" value="LRR_dom_sf"/>
</dbReference>
<name>A0A5J9UIY3_9POAL</name>
<dbReference type="Gene3D" id="1.20.5.4130">
    <property type="match status" value="1"/>
</dbReference>
<dbReference type="SUPFAM" id="SSF52540">
    <property type="entry name" value="P-loop containing nucleoside triphosphate hydrolases"/>
    <property type="match status" value="1"/>
</dbReference>
<dbReference type="InterPro" id="IPR038005">
    <property type="entry name" value="RX-like_CC"/>
</dbReference>
<evidence type="ECO:0008006" key="13">
    <source>
        <dbReference type="Google" id="ProtNLM"/>
    </source>
</evidence>
<dbReference type="PRINTS" id="PR00364">
    <property type="entry name" value="DISEASERSIST"/>
</dbReference>
<dbReference type="InterPro" id="IPR036388">
    <property type="entry name" value="WH-like_DNA-bd_sf"/>
</dbReference>
<comment type="caution">
    <text evidence="11">The sequence shown here is derived from an EMBL/GenBank/DDBJ whole genome shotgun (WGS) entry which is preliminary data.</text>
</comment>
<dbReference type="PANTHER" id="PTHR23155:SF1116">
    <property type="entry name" value="OS12G0273300 PROTEIN"/>
    <property type="match status" value="1"/>
</dbReference>
<proteinExistence type="inferred from homology"/>
<dbReference type="FunFam" id="3.40.50.300:FF:001091">
    <property type="entry name" value="Probable disease resistance protein At1g61300"/>
    <property type="match status" value="1"/>
</dbReference>
<dbReference type="Gramene" id="TVU23682">
    <property type="protein sequence ID" value="TVU23682"/>
    <property type="gene ID" value="EJB05_26061"/>
</dbReference>
<dbReference type="InterPro" id="IPR044974">
    <property type="entry name" value="Disease_R_plants"/>
</dbReference>
<dbReference type="Gene3D" id="1.10.10.10">
    <property type="entry name" value="Winged helix-like DNA-binding domain superfamily/Winged helix DNA-binding domain"/>
    <property type="match status" value="1"/>
</dbReference>
<keyword evidence="4" id="KW-0547">Nucleotide-binding</keyword>
<dbReference type="InterPro" id="IPR055414">
    <property type="entry name" value="LRR_R13L4/SHOC2-like"/>
</dbReference>
<dbReference type="InterPro" id="IPR058922">
    <property type="entry name" value="WHD_DRP"/>
</dbReference>
<keyword evidence="12" id="KW-1185">Reference proteome</keyword>
<evidence type="ECO:0000256" key="3">
    <source>
        <dbReference type="ARBA" id="ARBA00022737"/>
    </source>
</evidence>
<keyword evidence="5" id="KW-0611">Plant defense</keyword>
<evidence type="ECO:0000313" key="12">
    <source>
        <dbReference type="Proteomes" id="UP000324897"/>
    </source>
</evidence>
<reference evidence="11 12" key="1">
    <citation type="journal article" date="2019" name="Sci. Rep.">
        <title>A high-quality genome of Eragrostis curvula grass provides insights into Poaceae evolution and supports new strategies to enhance forage quality.</title>
        <authorList>
            <person name="Carballo J."/>
            <person name="Santos B.A.C.M."/>
            <person name="Zappacosta D."/>
            <person name="Garbus I."/>
            <person name="Selva J.P."/>
            <person name="Gallo C.A."/>
            <person name="Diaz A."/>
            <person name="Albertini E."/>
            <person name="Caccamo M."/>
            <person name="Echenique V."/>
        </authorList>
    </citation>
    <scope>NUCLEOTIDE SEQUENCE [LARGE SCALE GENOMIC DNA]</scope>
    <source>
        <strain evidence="12">cv. Victoria</strain>
        <tissue evidence="11">Leaf</tissue>
    </source>
</reference>
<feature type="non-terminal residue" evidence="11">
    <location>
        <position position="903"/>
    </location>
</feature>
<evidence type="ECO:0000256" key="4">
    <source>
        <dbReference type="ARBA" id="ARBA00022741"/>
    </source>
</evidence>
<evidence type="ECO:0000256" key="2">
    <source>
        <dbReference type="ARBA" id="ARBA00022614"/>
    </source>
</evidence>
<dbReference type="Pfam" id="PF00931">
    <property type="entry name" value="NB-ARC"/>
    <property type="match status" value="1"/>
</dbReference>
<protein>
    <recommendedName>
        <fullName evidence="13">AAA+ ATPase domain-containing protein</fullName>
    </recommendedName>
</protein>
<feature type="non-terminal residue" evidence="11">
    <location>
        <position position="1"/>
    </location>
</feature>
<evidence type="ECO:0000259" key="8">
    <source>
        <dbReference type="Pfam" id="PF18052"/>
    </source>
</evidence>
<evidence type="ECO:0000256" key="1">
    <source>
        <dbReference type="ARBA" id="ARBA00008894"/>
    </source>
</evidence>
<dbReference type="InterPro" id="IPR042197">
    <property type="entry name" value="Apaf_helical"/>
</dbReference>
<evidence type="ECO:0000313" key="11">
    <source>
        <dbReference type="EMBL" id="TVU23682.1"/>
    </source>
</evidence>
<dbReference type="AlphaFoldDB" id="A0A5J9UIY3"/>
<organism evidence="11 12">
    <name type="scientific">Eragrostis curvula</name>
    <name type="common">weeping love grass</name>
    <dbReference type="NCBI Taxonomy" id="38414"/>
    <lineage>
        <taxon>Eukaryota</taxon>
        <taxon>Viridiplantae</taxon>
        <taxon>Streptophyta</taxon>
        <taxon>Embryophyta</taxon>
        <taxon>Tracheophyta</taxon>
        <taxon>Spermatophyta</taxon>
        <taxon>Magnoliopsida</taxon>
        <taxon>Liliopsida</taxon>
        <taxon>Poales</taxon>
        <taxon>Poaceae</taxon>
        <taxon>PACMAD clade</taxon>
        <taxon>Chloridoideae</taxon>
        <taxon>Eragrostideae</taxon>
        <taxon>Eragrostidinae</taxon>
        <taxon>Eragrostis</taxon>
    </lineage>
</organism>
<feature type="domain" description="Disease resistance R13L4/SHOC-2-like LRR" evidence="10">
    <location>
        <begin position="539"/>
        <end position="899"/>
    </location>
</feature>
<comment type="similarity">
    <text evidence="1">Belongs to the disease resistance NB-LRR family.</text>
</comment>
<dbReference type="GO" id="GO:0042742">
    <property type="term" value="P:defense response to bacterium"/>
    <property type="evidence" value="ECO:0007669"/>
    <property type="project" value="UniProtKB-ARBA"/>
</dbReference>
<dbReference type="InterPro" id="IPR041118">
    <property type="entry name" value="Rx_N"/>
</dbReference>
<dbReference type="Pfam" id="PF23559">
    <property type="entry name" value="WHD_DRP"/>
    <property type="match status" value="1"/>
</dbReference>
<dbReference type="PANTHER" id="PTHR23155">
    <property type="entry name" value="DISEASE RESISTANCE PROTEIN RP"/>
    <property type="match status" value="1"/>
</dbReference>
<dbReference type="Gene3D" id="3.80.10.10">
    <property type="entry name" value="Ribonuclease Inhibitor"/>
    <property type="match status" value="1"/>
</dbReference>
<dbReference type="Gene3D" id="1.10.8.430">
    <property type="entry name" value="Helical domain of apoptotic protease-activating factors"/>
    <property type="match status" value="1"/>
</dbReference>
<dbReference type="GO" id="GO:0009626">
    <property type="term" value="P:plant-type hypersensitive response"/>
    <property type="evidence" value="ECO:0007669"/>
    <property type="project" value="UniProtKB-ARBA"/>
</dbReference>
<dbReference type="GO" id="GO:0043531">
    <property type="term" value="F:ADP binding"/>
    <property type="evidence" value="ECO:0007669"/>
    <property type="project" value="InterPro"/>
</dbReference>
<evidence type="ECO:0000259" key="7">
    <source>
        <dbReference type="Pfam" id="PF00931"/>
    </source>
</evidence>
<feature type="domain" description="Disease resistance protein winged helix" evidence="9">
    <location>
        <begin position="425"/>
        <end position="496"/>
    </location>
</feature>
<dbReference type="InterPro" id="IPR027417">
    <property type="entry name" value="P-loop_NTPase"/>
</dbReference>
<dbReference type="CDD" id="cd14798">
    <property type="entry name" value="RX-CC_like"/>
    <property type="match status" value="1"/>
</dbReference>
<dbReference type="Proteomes" id="UP000324897">
    <property type="component" value="Chromosome 2"/>
</dbReference>
<gene>
    <name evidence="11" type="ORF">EJB05_26061</name>
</gene>
<feature type="domain" description="NB-ARC" evidence="7">
    <location>
        <begin position="171"/>
        <end position="339"/>
    </location>
</feature>